<dbReference type="Proteomes" id="UP000244722">
    <property type="component" value="Unassembled WGS sequence"/>
</dbReference>
<evidence type="ECO:0008006" key="4">
    <source>
        <dbReference type="Google" id="ProtNLM"/>
    </source>
</evidence>
<proteinExistence type="predicted"/>
<reference evidence="2 3" key="1">
    <citation type="submission" date="2017-04" db="EMBL/GenBank/DDBJ databases">
        <title>Draft genome sequence of Tuber borchii Vittad., a whitish edible truffle.</title>
        <authorList>
            <consortium name="DOE Joint Genome Institute"/>
            <person name="Murat C."/>
            <person name="Kuo A."/>
            <person name="Barry K.W."/>
            <person name="Clum A."/>
            <person name="Dockter R.B."/>
            <person name="Fauchery L."/>
            <person name="Iotti M."/>
            <person name="Kohler A."/>
            <person name="Labutti K."/>
            <person name="Lindquist E.A."/>
            <person name="Lipzen A."/>
            <person name="Ohm R.A."/>
            <person name="Wang M."/>
            <person name="Grigoriev I.V."/>
            <person name="Zambonelli A."/>
            <person name="Martin F.M."/>
        </authorList>
    </citation>
    <scope>NUCLEOTIDE SEQUENCE [LARGE SCALE GENOMIC DNA]</scope>
    <source>
        <strain evidence="2 3">Tbo3840</strain>
    </source>
</reference>
<dbReference type="InterPro" id="IPR035979">
    <property type="entry name" value="RBD_domain_sf"/>
</dbReference>
<feature type="compositionally biased region" description="Acidic residues" evidence="1">
    <location>
        <begin position="395"/>
        <end position="414"/>
    </location>
</feature>
<organism evidence="2 3">
    <name type="scientific">Tuber borchii</name>
    <name type="common">White truffle</name>
    <dbReference type="NCBI Taxonomy" id="42251"/>
    <lineage>
        <taxon>Eukaryota</taxon>
        <taxon>Fungi</taxon>
        <taxon>Dikarya</taxon>
        <taxon>Ascomycota</taxon>
        <taxon>Pezizomycotina</taxon>
        <taxon>Pezizomycetes</taxon>
        <taxon>Pezizales</taxon>
        <taxon>Tuberaceae</taxon>
        <taxon>Tuber</taxon>
    </lineage>
</organism>
<dbReference type="CDD" id="cd12261">
    <property type="entry name" value="RRM1_3_MRN1"/>
    <property type="match status" value="1"/>
</dbReference>
<feature type="region of interest" description="Disordered" evidence="1">
    <location>
        <begin position="80"/>
        <end position="107"/>
    </location>
</feature>
<dbReference type="OrthoDB" id="2935572at2759"/>
<evidence type="ECO:0000313" key="3">
    <source>
        <dbReference type="Proteomes" id="UP000244722"/>
    </source>
</evidence>
<evidence type="ECO:0000313" key="2">
    <source>
        <dbReference type="EMBL" id="PUU78191.1"/>
    </source>
</evidence>
<comment type="caution">
    <text evidence="2">The sequence shown here is derived from an EMBL/GenBank/DDBJ whole genome shotgun (WGS) entry which is preliminary data.</text>
</comment>
<dbReference type="STRING" id="42251.A0A2T6ZRS6"/>
<feature type="compositionally biased region" description="Polar residues" evidence="1">
    <location>
        <begin position="121"/>
        <end position="140"/>
    </location>
</feature>
<dbReference type="InterPro" id="IPR012677">
    <property type="entry name" value="Nucleotide-bd_a/b_plait_sf"/>
</dbReference>
<feature type="compositionally biased region" description="Basic and acidic residues" evidence="1">
    <location>
        <begin position="370"/>
        <end position="387"/>
    </location>
</feature>
<protein>
    <recommendedName>
        <fullName evidence="4">RRM domain-containing protein</fullName>
    </recommendedName>
</protein>
<sequence length="427" mass="47245">MSTTVTIDKSYFETLLRKANVHGSEPDSNGGTNVVTVARDHLENLVETAKEYKALRTSLIRGGVTVENLELLINAGLDRTDVHNPSEQNGRRDSQPLPTPSENGGVALNYDQLSSSAVQSFPTSSTSFRTQPQHYTSQPSHGYLGNGLSRDSYREPDDYAGSDGTERQDSPALKRGGIGGGGNGYKNDSVGNRTLFFSRLPEKVTYSSFLEVIRGGMVVDAWMKPGDHCGSISFLHPQSAEAFYRYAKKNDVYIDGRRVNIEWREQARQFVVLPNILRQIHSGATRNLHLRNIPSTLTETRLRDDLDHIANLSIEKIVFDKPRNSVQVNLNSVCVACFARTCLKSRAYYKGTKIEFGTDECAKPLPDFKAYKPKQEPKTKPEQKVSNRFDALALDGEENGWDASDDAGETEDWADSVTNGGGKDGGW</sequence>
<gene>
    <name evidence="2" type="ORF">B9Z19DRAFT_983998</name>
</gene>
<feature type="compositionally biased region" description="Basic and acidic residues" evidence="1">
    <location>
        <begin position="80"/>
        <end position="94"/>
    </location>
</feature>
<name>A0A2T6ZRS6_TUBBO</name>
<dbReference type="AlphaFoldDB" id="A0A2T6ZRS6"/>
<keyword evidence="3" id="KW-1185">Reference proteome</keyword>
<evidence type="ECO:0000256" key="1">
    <source>
        <dbReference type="SAM" id="MobiDB-lite"/>
    </source>
</evidence>
<dbReference type="EMBL" id="NESQ01000127">
    <property type="protein sequence ID" value="PUU78191.1"/>
    <property type="molecule type" value="Genomic_DNA"/>
</dbReference>
<dbReference type="Gene3D" id="3.30.70.330">
    <property type="match status" value="2"/>
</dbReference>
<dbReference type="GO" id="GO:0003676">
    <property type="term" value="F:nucleic acid binding"/>
    <property type="evidence" value="ECO:0007669"/>
    <property type="project" value="InterPro"/>
</dbReference>
<dbReference type="SUPFAM" id="SSF54928">
    <property type="entry name" value="RNA-binding domain, RBD"/>
    <property type="match status" value="1"/>
</dbReference>
<feature type="region of interest" description="Disordered" evidence="1">
    <location>
        <begin position="121"/>
        <end position="185"/>
    </location>
</feature>
<accession>A0A2T6ZRS6</accession>
<feature type="region of interest" description="Disordered" evidence="1">
    <location>
        <begin position="370"/>
        <end position="427"/>
    </location>
</feature>